<evidence type="ECO:0000256" key="6">
    <source>
        <dbReference type="PROSITE-ProRule" id="PRU10141"/>
    </source>
</evidence>
<sequence length="632" mass="67284">MAAAAATTPLMTAAAGAGAATLAGLGLRPSRVPSLVAAAPALPSVAEEGTPGAPSPTRDASAHGSPSPLGPAWGCPRRPVTLRLRCLVRDPLTSSLLATARGHVDDPQLPIRRPAGAAAAAAAAAGGGVGGGAPGSLLLVEEAVLGRGAFGFVTLVSDAVTGKLYALKRLKRAAISAQHVMQEQQAVRALVQECQPGPQQPQDEHYLYCLLEYCPGGDLDRLVRRTARKTLVPRRSWLAQVVMGPCVVWRGLPEAAARFYAAGVVLALQELHTRYIVFRDLKPGNVLLDGQGYPRLCDFGLAKQLDGPAGRATSACGTLDYMVGSRQGGLQAPEVVKIECEALAREGGPTARELENWVSSAAAVAGQRRRRGEPQQLRRRNSAQGSYGLGVDWWSFGVLLYVLLTGSKPFSPPEPEAAANEDPARLLVRIINPWFELPLPVYISPHARDLLRRLLVRQPRWRLGCGGGGAEEVMAHPFFQGFDWEAYRARRTPPPYPVTEVSLPEEAEAQSVADFFGYRCSPSTLTMQAAVPPHSLQQPQPQGQEQQQGQQPQLAALGPARAACAGQPAQPMQQQEGQGQPPARPEIQPPQARGQGPTAGGGATLGEELKRQAAQRRKLLLLQQQAELLQNF</sequence>
<evidence type="ECO:0000256" key="3">
    <source>
        <dbReference type="ARBA" id="ARBA00022741"/>
    </source>
</evidence>
<dbReference type="STRING" id="33097.A0A150FVW4"/>
<keyword evidence="5 6" id="KW-0067">ATP-binding</keyword>
<keyword evidence="2" id="KW-0808">Transferase</keyword>
<dbReference type="AlphaFoldDB" id="A0A150FVW4"/>
<evidence type="ECO:0000256" key="5">
    <source>
        <dbReference type="ARBA" id="ARBA00022840"/>
    </source>
</evidence>
<feature type="domain" description="Protein kinase" evidence="8">
    <location>
        <begin position="139"/>
        <end position="479"/>
    </location>
</feature>
<evidence type="ECO:0000256" key="4">
    <source>
        <dbReference type="ARBA" id="ARBA00022777"/>
    </source>
</evidence>
<evidence type="ECO:0000256" key="1">
    <source>
        <dbReference type="ARBA" id="ARBA00022527"/>
    </source>
</evidence>
<organism evidence="9 10">
    <name type="scientific">Gonium pectorale</name>
    <name type="common">Green alga</name>
    <dbReference type="NCBI Taxonomy" id="33097"/>
    <lineage>
        <taxon>Eukaryota</taxon>
        <taxon>Viridiplantae</taxon>
        <taxon>Chlorophyta</taxon>
        <taxon>core chlorophytes</taxon>
        <taxon>Chlorophyceae</taxon>
        <taxon>CS clade</taxon>
        <taxon>Chlamydomonadales</taxon>
        <taxon>Volvocaceae</taxon>
        <taxon>Gonium</taxon>
    </lineage>
</organism>
<dbReference type="SUPFAM" id="SSF56112">
    <property type="entry name" value="Protein kinase-like (PK-like)"/>
    <property type="match status" value="1"/>
</dbReference>
<keyword evidence="10" id="KW-1185">Reference proteome</keyword>
<keyword evidence="3 6" id="KW-0547">Nucleotide-binding</keyword>
<evidence type="ECO:0000256" key="7">
    <source>
        <dbReference type="SAM" id="MobiDB-lite"/>
    </source>
</evidence>
<keyword evidence="4" id="KW-0418">Kinase</keyword>
<proteinExistence type="predicted"/>
<dbReference type="GO" id="GO:0005524">
    <property type="term" value="F:ATP binding"/>
    <property type="evidence" value="ECO:0007669"/>
    <property type="project" value="UniProtKB-UniRule"/>
</dbReference>
<evidence type="ECO:0000313" key="10">
    <source>
        <dbReference type="Proteomes" id="UP000075714"/>
    </source>
</evidence>
<dbReference type="PANTHER" id="PTHR24351">
    <property type="entry name" value="RIBOSOMAL PROTEIN S6 KINASE"/>
    <property type="match status" value="1"/>
</dbReference>
<dbReference type="EMBL" id="LSYV01000295">
    <property type="protein sequence ID" value="KXZ41749.1"/>
    <property type="molecule type" value="Genomic_DNA"/>
</dbReference>
<dbReference type="InterPro" id="IPR000719">
    <property type="entry name" value="Prot_kinase_dom"/>
</dbReference>
<dbReference type="PROSITE" id="PS00107">
    <property type="entry name" value="PROTEIN_KINASE_ATP"/>
    <property type="match status" value="1"/>
</dbReference>
<dbReference type="OrthoDB" id="545463at2759"/>
<keyword evidence="1" id="KW-0723">Serine/threonine-protein kinase</keyword>
<dbReference type="Proteomes" id="UP000075714">
    <property type="component" value="Unassembled WGS sequence"/>
</dbReference>
<accession>A0A150FVW4</accession>
<evidence type="ECO:0000313" key="9">
    <source>
        <dbReference type="EMBL" id="KXZ41749.1"/>
    </source>
</evidence>
<dbReference type="Gene3D" id="1.10.510.10">
    <property type="entry name" value="Transferase(Phosphotransferase) domain 1"/>
    <property type="match status" value="2"/>
</dbReference>
<feature type="binding site" evidence="6">
    <location>
        <position position="168"/>
    </location>
    <ligand>
        <name>ATP</name>
        <dbReference type="ChEBI" id="CHEBI:30616"/>
    </ligand>
</feature>
<dbReference type="InterPro" id="IPR011009">
    <property type="entry name" value="Kinase-like_dom_sf"/>
</dbReference>
<feature type="compositionally biased region" description="Low complexity" evidence="7">
    <location>
        <begin position="536"/>
        <end position="581"/>
    </location>
</feature>
<feature type="region of interest" description="Disordered" evidence="7">
    <location>
        <begin position="43"/>
        <end position="74"/>
    </location>
</feature>
<dbReference type="Gene3D" id="3.30.200.20">
    <property type="entry name" value="Phosphorylase Kinase, domain 1"/>
    <property type="match status" value="1"/>
</dbReference>
<dbReference type="InterPro" id="IPR017441">
    <property type="entry name" value="Protein_kinase_ATP_BS"/>
</dbReference>
<comment type="caution">
    <text evidence="9">The sequence shown here is derived from an EMBL/GenBank/DDBJ whole genome shotgun (WGS) entry which is preliminary data.</text>
</comment>
<dbReference type="SMART" id="SM00220">
    <property type="entry name" value="S_TKc"/>
    <property type="match status" value="1"/>
</dbReference>
<dbReference type="Pfam" id="PF00069">
    <property type="entry name" value="Pkinase"/>
    <property type="match status" value="2"/>
</dbReference>
<dbReference type="PROSITE" id="PS50011">
    <property type="entry name" value="PROTEIN_KINASE_DOM"/>
    <property type="match status" value="1"/>
</dbReference>
<protein>
    <recommendedName>
        <fullName evidence="8">Protein kinase domain-containing protein</fullName>
    </recommendedName>
</protein>
<dbReference type="GO" id="GO:0004674">
    <property type="term" value="F:protein serine/threonine kinase activity"/>
    <property type="evidence" value="ECO:0007669"/>
    <property type="project" value="UniProtKB-KW"/>
</dbReference>
<reference evidence="10" key="1">
    <citation type="journal article" date="2016" name="Nat. Commun.">
        <title>The Gonium pectorale genome demonstrates co-option of cell cycle regulation during the evolution of multicellularity.</title>
        <authorList>
            <person name="Hanschen E.R."/>
            <person name="Marriage T.N."/>
            <person name="Ferris P.J."/>
            <person name="Hamaji T."/>
            <person name="Toyoda A."/>
            <person name="Fujiyama A."/>
            <person name="Neme R."/>
            <person name="Noguchi H."/>
            <person name="Minakuchi Y."/>
            <person name="Suzuki M."/>
            <person name="Kawai-Toyooka H."/>
            <person name="Smith D.R."/>
            <person name="Sparks H."/>
            <person name="Anderson J."/>
            <person name="Bakaric R."/>
            <person name="Luria V."/>
            <person name="Karger A."/>
            <person name="Kirschner M.W."/>
            <person name="Durand P.M."/>
            <person name="Michod R.E."/>
            <person name="Nozaki H."/>
            <person name="Olson B.J."/>
        </authorList>
    </citation>
    <scope>NUCLEOTIDE SEQUENCE [LARGE SCALE GENOMIC DNA]</scope>
    <source>
        <strain evidence="10">NIES-2863</strain>
    </source>
</reference>
<evidence type="ECO:0000259" key="8">
    <source>
        <dbReference type="PROSITE" id="PS50011"/>
    </source>
</evidence>
<evidence type="ECO:0000256" key="2">
    <source>
        <dbReference type="ARBA" id="ARBA00022679"/>
    </source>
</evidence>
<feature type="region of interest" description="Disordered" evidence="7">
    <location>
        <begin position="533"/>
        <end position="610"/>
    </location>
</feature>
<gene>
    <name evidence="9" type="ORF">GPECTOR_296g799</name>
</gene>
<name>A0A150FVW4_GONPE</name>